<dbReference type="SMART" id="SM00228">
    <property type="entry name" value="PDZ"/>
    <property type="match status" value="1"/>
</dbReference>
<accession>A0A8E0VHU0</accession>
<dbReference type="AlphaFoldDB" id="A0A8E0VHU0"/>
<feature type="non-terminal residue" evidence="3">
    <location>
        <position position="1"/>
    </location>
</feature>
<feature type="region of interest" description="Disordered" evidence="1">
    <location>
        <begin position="411"/>
        <end position="441"/>
    </location>
</feature>
<evidence type="ECO:0000256" key="1">
    <source>
        <dbReference type="SAM" id="MobiDB-lite"/>
    </source>
</evidence>
<organism evidence="3 4">
    <name type="scientific">Fasciolopsis buskii</name>
    <dbReference type="NCBI Taxonomy" id="27845"/>
    <lineage>
        <taxon>Eukaryota</taxon>
        <taxon>Metazoa</taxon>
        <taxon>Spiralia</taxon>
        <taxon>Lophotrochozoa</taxon>
        <taxon>Platyhelminthes</taxon>
        <taxon>Trematoda</taxon>
        <taxon>Digenea</taxon>
        <taxon>Plagiorchiida</taxon>
        <taxon>Echinostomata</taxon>
        <taxon>Echinostomatoidea</taxon>
        <taxon>Fasciolidae</taxon>
        <taxon>Fasciolopsis</taxon>
    </lineage>
</organism>
<protein>
    <recommendedName>
        <fullName evidence="2">PDZ domain-containing protein</fullName>
    </recommendedName>
</protein>
<evidence type="ECO:0000313" key="4">
    <source>
        <dbReference type="Proteomes" id="UP000728185"/>
    </source>
</evidence>
<feature type="compositionally biased region" description="Polar residues" evidence="1">
    <location>
        <begin position="615"/>
        <end position="627"/>
    </location>
</feature>
<dbReference type="InterPro" id="IPR036034">
    <property type="entry name" value="PDZ_sf"/>
</dbReference>
<dbReference type="InterPro" id="IPR001478">
    <property type="entry name" value="PDZ"/>
</dbReference>
<dbReference type="Gene3D" id="2.30.42.10">
    <property type="match status" value="1"/>
</dbReference>
<name>A0A8E0VHU0_9TREM</name>
<proteinExistence type="predicted"/>
<dbReference type="EMBL" id="LUCM01007150">
    <property type="protein sequence ID" value="KAA0190370.1"/>
    <property type="molecule type" value="Genomic_DNA"/>
</dbReference>
<sequence length="627" mass="69731">NGGIKGEIQKPNQYSPSEQANGKLLEADSTRSTHVTRITGDAQSAPCSPLADVRNWYWKRVERSNHPNCTKCSVRKSPCASKQSDACMVHTDRSVGRRICSDPQSATMLVQPCSQSPCAVLNGDITRPRRVDNHEDGTNHTRYTPGCPVIRSVNSKDISSTHIDSMNTVQIFDPNGRANQSALTESQRTKTDILHRLPVDHRQGRSDTLEATLFALSKSTTPYVLTADNRIARLSKLEAEIFRTSSSTMVLHNDLHATDDRTGPGKAYQTESNEIACEVTLERCHPQQRFGMKLDRTDSPEKVNWSFRFACITVDKNRDTEETVRKNWHSLTNGGFIGEGKYWLTISPTVFDTTKVLVIDVVLTGSPAASAGLQAGQRLLSLNGKSVLGWDQREAMNWLRAYPNDTDLAVTVGESPERSDSNNKSPRNCSATDHPIQTEPRAHANTHDLCREAFDLEPNQITSSQRNGCPCQLLRTHSSSNMESPSFPSSSASFVNTTEEYEQIHTCRPFTVLLECTHFANRLTHPNGNTGDQSNSRDSGQQSSTRPISKHPGYCICPFQHCTDGQSTVQPVYCILDQQQSEQYQRDLVGRMMCTGIHVNQTKEMDHTGHGLDDSMNSTIRTSQDYV</sequence>
<feature type="compositionally biased region" description="Polar residues" evidence="1">
    <location>
        <begin position="422"/>
        <end position="431"/>
    </location>
</feature>
<dbReference type="Pfam" id="PF17820">
    <property type="entry name" value="PDZ_6"/>
    <property type="match status" value="1"/>
</dbReference>
<dbReference type="SUPFAM" id="SSF50156">
    <property type="entry name" value="PDZ domain-like"/>
    <property type="match status" value="1"/>
</dbReference>
<dbReference type="OrthoDB" id="3908708at2759"/>
<comment type="caution">
    <text evidence="3">The sequence shown here is derived from an EMBL/GenBank/DDBJ whole genome shotgun (WGS) entry which is preliminary data.</text>
</comment>
<dbReference type="InterPro" id="IPR041489">
    <property type="entry name" value="PDZ_6"/>
</dbReference>
<gene>
    <name evidence="3" type="ORF">FBUS_03355</name>
</gene>
<dbReference type="PROSITE" id="PS50106">
    <property type="entry name" value="PDZ"/>
    <property type="match status" value="1"/>
</dbReference>
<feature type="region of interest" description="Disordered" evidence="1">
    <location>
        <begin position="525"/>
        <end position="547"/>
    </location>
</feature>
<reference evidence="3" key="1">
    <citation type="submission" date="2019-05" db="EMBL/GenBank/DDBJ databases">
        <title>Annotation for the trematode Fasciolopsis buski.</title>
        <authorList>
            <person name="Choi Y.-J."/>
        </authorList>
    </citation>
    <scope>NUCLEOTIDE SEQUENCE</scope>
    <source>
        <strain evidence="3">HT</strain>
        <tissue evidence="3">Whole worm</tissue>
    </source>
</reference>
<evidence type="ECO:0000313" key="3">
    <source>
        <dbReference type="EMBL" id="KAA0190370.1"/>
    </source>
</evidence>
<feature type="domain" description="PDZ" evidence="2">
    <location>
        <begin position="357"/>
        <end position="414"/>
    </location>
</feature>
<feature type="region of interest" description="Disordered" evidence="1">
    <location>
        <begin position="605"/>
        <end position="627"/>
    </location>
</feature>
<keyword evidence="4" id="KW-1185">Reference proteome</keyword>
<evidence type="ECO:0000259" key="2">
    <source>
        <dbReference type="PROSITE" id="PS50106"/>
    </source>
</evidence>
<dbReference type="Proteomes" id="UP000728185">
    <property type="component" value="Unassembled WGS sequence"/>
</dbReference>